<dbReference type="SUPFAM" id="SSF55455">
    <property type="entry name" value="SRF-like"/>
    <property type="match status" value="1"/>
</dbReference>
<sequence length="203" mass="23080">MLDRDATSSERQGHLVKIELHEQSTKSADESTYEQSLEDSEEQPNECARKRTFKKRKVGLLKKASELQTLCGVETCAIFSNSTDSHLEVWPSPHDACQVVERFRNLAPEKQTYNMMDGENLLQKNIAITKGKLVTEEKKKQGLRIEQFMRKLLIDESLDDVSSLVDLKDLNLLLDDSIELVEKRVQDLEHCSSTPVASGNKFV</sequence>
<dbReference type="InterPro" id="IPR002100">
    <property type="entry name" value="TF_MADSbox"/>
</dbReference>
<dbReference type="GO" id="GO:0000981">
    <property type="term" value="F:DNA-binding transcription factor activity, RNA polymerase II-specific"/>
    <property type="evidence" value="ECO:0007669"/>
    <property type="project" value="InterPro"/>
</dbReference>
<dbReference type="GO" id="GO:0046983">
    <property type="term" value="F:protein dimerization activity"/>
    <property type="evidence" value="ECO:0007669"/>
    <property type="project" value="InterPro"/>
</dbReference>
<feature type="domain" description="MADS-box" evidence="7">
    <location>
        <begin position="45"/>
        <end position="83"/>
    </location>
</feature>
<dbReference type="PROSITE" id="PS50066">
    <property type="entry name" value="MADS_BOX_2"/>
    <property type="match status" value="1"/>
</dbReference>
<gene>
    <name evidence="8" type="ORF">RJ639_017153</name>
</gene>
<evidence type="ECO:0000259" key="7">
    <source>
        <dbReference type="PROSITE" id="PS50066"/>
    </source>
</evidence>
<evidence type="ECO:0000313" key="9">
    <source>
        <dbReference type="Proteomes" id="UP001188597"/>
    </source>
</evidence>
<keyword evidence="4" id="KW-0804">Transcription</keyword>
<keyword evidence="5" id="KW-0539">Nucleus</keyword>
<dbReference type="Proteomes" id="UP001188597">
    <property type="component" value="Unassembled WGS sequence"/>
</dbReference>
<dbReference type="GO" id="GO:0000978">
    <property type="term" value="F:RNA polymerase II cis-regulatory region sequence-specific DNA binding"/>
    <property type="evidence" value="ECO:0007669"/>
    <property type="project" value="TreeGrafter"/>
</dbReference>
<evidence type="ECO:0000256" key="5">
    <source>
        <dbReference type="ARBA" id="ARBA00023242"/>
    </source>
</evidence>
<reference evidence="8" key="1">
    <citation type="submission" date="2022-12" db="EMBL/GenBank/DDBJ databases">
        <title>Draft genome assemblies for two species of Escallonia (Escalloniales).</title>
        <authorList>
            <person name="Chanderbali A."/>
            <person name="Dervinis C."/>
            <person name="Anghel I."/>
            <person name="Soltis D."/>
            <person name="Soltis P."/>
            <person name="Zapata F."/>
        </authorList>
    </citation>
    <scope>NUCLEOTIDE SEQUENCE</scope>
    <source>
        <strain evidence="8">UCBG64.0493</strain>
        <tissue evidence="8">Leaf</tissue>
    </source>
</reference>
<evidence type="ECO:0000256" key="6">
    <source>
        <dbReference type="SAM" id="MobiDB-lite"/>
    </source>
</evidence>
<comment type="caution">
    <text evidence="8">The sequence shown here is derived from an EMBL/GenBank/DDBJ whole genome shotgun (WGS) entry which is preliminary data.</text>
</comment>
<dbReference type="AlphaFoldDB" id="A0AA88VET8"/>
<proteinExistence type="predicted"/>
<evidence type="ECO:0000256" key="1">
    <source>
        <dbReference type="ARBA" id="ARBA00004123"/>
    </source>
</evidence>
<accession>A0AA88VET8</accession>
<dbReference type="GO" id="GO:0045944">
    <property type="term" value="P:positive regulation of transcription by RNA polymerase II"/>
    <property type="evidence" value="ECO:0007669"/>
    <property type="project" value="InterPro"/>
</dbReference>
<dbReference type="PANTHER" id="PTHR11945:SF387">
    <property type="entry name" value="AGAMOUS-LIKE MADS-BOX PROTEIN AGL80"/>
    <property type="match status" value="1"/>
</dbReference>
<keyword evidence="9" id="KW-1185">Reference proteome</keyword>
<dbReference type="InterPro" id="IPR036879">
    <property type="entry name" value="TF_MADSbox_sf"/>
</dbReference>
<dbReference type="GO" id="GO:0005634">
    <property type="term" value="C:nucleus"/>
    <property type="evidence" value="ECO:0007669"/>
    <property type="project" value="UniProtKB-SubCell"/>
</dbReference>
<keyword evidence="2" id="KW-0805">Transcription regulation</keyword>
<organism evidence="8 9">
    <name type="scientific">Escallonia herrerae</name>
    <dbReference type="NCBI Taxonomy" id="1293975"/>
    <lineage>
        <taxon>Eukaryota</taxon>
        <taxon>Viridiplantae</taxon>
        <taxon>Streptophyta</taxon>
        <taxon>Embryophyta</taxon>
        <taxon>Tracheophyta</taxon>
        <taxon>Spermatophyta</taxon>
        <taxon>Magnoliopsida</taxon>
        <taxon>eudicotyledons</taxon>
        <taxon>Gunneridae</taxon>
        <taxon>Pentapetalae</taxon>
        <taxon>asterids</taxon>
        <taxon>campanulids</taxon>
        <taxon>Escalloniales</taxon>
        <taxon>Escalloniaceae</taxon>
        <taxon>Escallonia</taxon>
    </lineage>
</organism>
<dbReference type="Gene3D" id="3.40.1810.10">
    <property type="entry name" value="Transcription factor, MADS-box"/>
    <property type="match status" value="1"/>
</dbReference>
<name>A0AA88VET8_9ASTE</name>
<dbReference type="PANTHER" id="PTHR11945">
    <property type="entry name" value="MADS BOX PROTEIN"/>
    <property type="match status" value="1"/>
</dbReference>
<dbReference type="EMBL" id="JAVXUP010001994">
    <property type="protein sequence ID" value="KAK3006428.1"/>
    <property type="molecule type" value="Genomic_DNA"/>
</dbReference>
<comment type="subcellular location">
    <subcellularLocation>
        <location evidence="1">Nucleus</location>
    </subcellularLocation>
</comment>
<dbReference type="Pfam" id="PF00319">
    <property type="entry name" value="SRF-TF"/>
    <property type="match status" value="1"/>
</dbReference>
<dbReference type="InterPro" id="IPR033897">
    <property type="entry name" value="SRF-like_MADS-box"/>
</dbReference>
<protein>
    <recommendedName>
        <fullName evidence="7">MADS-box domain-containing protein</fullName>
    </recommendedName>
</protein>
<evidence type="ECO:0000256" key="3">
    <source>
        <dbReference type="ARBA" id="ARBA00023125"/>
    </source>
</evidence>
<evidence type="ECO:0000313" key="8">
    <source>
        <dbReference type="EMBL" id="KAK3006428.1"/>
    </source>
</evidence>
<feature type="compositionally biased region" description="Basic and acidic residues" evidence="6">
    <location>
        <begin position="1"/>
        <end position="29"/>
    </location>
</feature>
<dbReference type="SMART" id="SM00432">
    <property type="entry name" value="MADS"/>
    <property type="match status" value="1"/>
</dbReference>
<feature type="region of interest" description="Disordered" evidence="6">
    <location>
        <begin position="1"/>
        <end position="45"/>
    </location>
</feature>
<dbReference type="CDD" id="cd00266">
    <property type="entry name" value="MADS_SRF_like"/>
    <property type="match status" value="1"/>
</dbReference>
<keyword evidence="3" id="KW-0238">DNA-binding</keyword>
<evidence type="ECO:0000256" key="4">
    <source>
        <dbReference type="ARBA" id="ARBA00023163"/>
    </source>
</evidence>
<evidence type="ECO:0000256" key="2">
    <source>
        <dbReference type="ARBA" id="ARBA00023015"/>
    </source>
</evidence>